<feature type="domain" description="Polysaccharide pyruvyl transferase" evidence="1">
    <location>
        <begin position="13"/>
        <end position="289"/>
    </location>
</feature>
<evidence type="ECO:0000313" key="3">
    <source>
        <dbReference type="Proteomes" id="UP000323317"/>
    </source>
</evidence>
<dbReference type="Proteomes" id="UP000323317">
    <property type="component" value="Unassembled WGS sequence"/>
</dbReference>
<dbReference type="Pfam" id="PF04230">
    <property type="entry name" value="PS_pyruv_trans"/>
    <property type="match status" value="1"/>
</dbReference>
<dbReference type="InterPro" id="IPR007345">
    <property type="entry name" value="Polysacch_pyruvyl_Trfase"/>
</dbReference>
<evidence type="ECO:0000313" key="2">
    <source>
        <dbReference type="EMBL" id="TYR76002.1"/>
    </source>
</evidence>
<dbReference type="NCBIfam" id="TIGR03609">
    <property type="entry name" value="S_layer_CsaB"/>
    <property type="match status" value="1"/>
</dbReference>
<protein>
    <submittedName>
        <fullName evidence="2">Polysaccharide pyruvyl transferase CsaB</fullName>
    </submittedName>
</protein>
<evidence type="ECO:0000259" key="1">
    <source>
        <dbReference type="Pfam" id="PF04230"/>
    </source>
</evidence>
<keyword evidence="2" id="KW-0808">Transferase</keyword>
<dbReference type="SUPFAM" id="SSF53756">
    <property type="entry name" value="UDP-Glycosyltransferase/glycogen phosphorylase"/>
    <property type="match status" value="1"/>
</dbReference>
<dbReference type="PANTHER" id="PTHR36836:SF1">
    <property type="entry name" value="COLANIC ACID BIOSYNTHESIS PROTEIN WCAK"/>
    <property type="match status" value="1"/>
</dbReference>
<gene>
    <name evidence="2" type="primary">csaB</name>
    <name evidence="2" type="ORF">FZC79_07565</name>
</gene>
<dbReference type="PANTHER" id="PTHR36836">
    <property type="entry name" value="COLANIC ACID BIOSYNTHESIS PROTEIN WCAK"/>
    <property type="match status" value="1"/>
</dbReference>
<dbReference type="EMBL" id="VTEH01000004">
    <property type="protein sequence ID" value="TYR76002.1"/>
    <property type="molecule type" value="Genomic_DNA"/>
</dbReference>
<dbReference type="InterPro" id="IPR019896">
    <property type="entry name" value="Polysacch_pyruvyl_Trfase_CsaB"/>
</dbReference>
<name>A0A5D4KFL6_9BACI</name>
<dbReference type="RefSeq" id="WP_148946220.1">
    <property type="nucleotide sequence ID" value="NZ_VTEH01000004.1"/>
</dbReference>
<dbReference type="GO" id="GO:0016740">
    <property type="term" value="F:transferase activity"/>
    <property type="evidence" value="ECO:0007669"/>
    <property type="project" value="UniProtKB-KW"/>
</dbReference>
<reference evidence="2 3" key="1">
    <citation type="submission" date="2019-08" db="EMBL/GenBank/DDBJ databases">
        <title>Bacillus genomes from the desert of Cuatro Cienegas, Coahuila.</title>
        <authorList>
            <person name="Olmedo-Alvarez G."/>
        </authorList>
    </citation>
    <scope>NUCLEOTIDE SEQUENCE [LARGE SCALE GENOMIC DNA]</scope>
    <source>
        <strain evidence="2 3">CH40_1T</strain>
    </source>
</reference>
<proteinExistence type="predicted"/>
<organism evidence="2 3">
    <name type="scientific">Rossellomorea vietnamensis</name>
    <dbReference type="NCBI Taxonomy" id="218284"/>
    <lineage>
        <taxon>Bacteria</taxon>
        <taxon>Bacillati</taxon>
        <taxon>Bacillota</taxon>
        <taxon>Bacilli</taxon>
        <taxon>Bacillales</taxon>
        <taxon>Bacillaceae</taxon>
        <taxon>Rossellomorea</taxon>
    </lineage>
</organism>
<accession>A0A5D4KFL6</accession>
<comment type="caution">
    <text evidence="2">The sequence shown here is derived from an EMBL/GenBank/DDBJ whole genome shotgun (WGS) entry which is preliminary data.</text>
</comment>
<dbReference type="AlphaFoldDB" id="A0A5D4KFL6"/>
<sequence>MHVVLSGYYGFDNVGDEAILFSIITALRESQPEIKISVLTNDPQHTSDTYNVNAVNRWKMKEVSQVIKSADGLISGGGSLLQDKTGMKSIPYYTGIMRIAYWHKTPVFIYAQGMGPINHSLSKWLVKRSLNKASQITVRDEDSKGLLDRIGVRKTISLVPDPVMGLEASTYRSEWLQSRSDLKSFISVSVRDWPTEVPFQEKVAKALDQISQEGNSIVFLPMHGEHDEAASQEVSQLMSAESFIAPYDASIQEKIAIIGQSRLLVGMRLHSLIFSAINYVPFVAISYDPKIDSFASICDQPVAGHVDENNWNEDHIVNAAKQLLEDENTSRQKLKELVHPQQQAARNTAQMAIEVFSS</sequence>